<proteinExistence type="predicted"/>
<evidence type="ECO:0000256" key="8">
    <source>
        <dbReference type="SAM" id="Phobius"/>
    </source>
</evidence>
<dbReference type="Gene3D" id="3.40.50.300">
    <property type="entry name" value="P-loop containing nucleotide triphosphate hydrolases"/>
    <property type="match status" value="1"/>
</dbReference>
<name>A0A0Q3I3H9_9HYPH</name>
<organism evidence="10 12">
    <name type="scientific">Bosea thiooxidans</name>
    <dbReference type="NCBI Taxonomy" id="53254"/>
    <lineage>
        <taxon>Bacteria</taxon>
        <taxon>Pseudomonadati</taxon>
        <taxon>Pseudomonadota</taxon>
        <taxon>Alphaproteobacteria</taxon>
        <taxon>Hyphomicrobiales</taxon>
        <taxon>Boseaceae</taxon>
        <taxon>Bosea</taxon>
    </lineage>
</organism>
<evidence type="ECO:0000313" key="13">
    <source>
        <dbReference type="Proteomes" id="UP000190130"/>
    </source>
</evidence>
<evidence type="ECO:0000256" key="4">
    <source>
        <dbReference type="ARBA" id="ARBA00022989"/>
    </source>
</evidence>
<evidence type="ECO:0000256" key="7">
    <source>
        <dbReference type="SAM" id="MobiDB-lite"/>
    </source>
</evidence>
<reference evidence="10 12" key="1">
    <citation type="submission" date="2015-10" db="EMBL/GenBank/DDBJ databases">
        <title>Draft genome of Bosea thiooxidans.</title>
        <authorList>
            <person name="Wang X."/>
        </authorList>
    </citation>
    <scope>NUCLEOTIDE SEQUENCE [LARGE SCALE GENOMIC DNA]</scope>
    <source>
        <strain evidence="10 12">CGMCC 9174</strain>
    </source>
</reference>
<accession>A0A0Q3I3H9</accession>
<dbReference type="EMBL" id="FUYX01000021">
    <property type="protein sequence ID" value="SKC15423.1"/>
    <property type="molecule type" value="Genomic_DNA"/>
</dbReference>
<dbReference type="AlphaFoldDB" id="A0A0Q3I3H9"/>
<evidence type="ECO:0000256" key="6">
    <source>
        <dbReference type="SAM" id="Coils"/>
    </source>
</evidence>
<dbReference type="OrthoDB" id="230260at2"/>
<dbReference type="InterPro" id="IPR027417">
    <property type="entry name" value="P-loop_NTPase"/>
</dbReference>
<feature type="domain" description="Polysaccharide chain length determinant N-terminal" evidence="9">
    <location>
        <begin position="39"/>
        <end position="126"/>
    </location>
</feature>
<feature type="transmembrane region" description="Helical" evidence="8">
    <location>
        <begin position="47"/>
        <end position="68"/>
    </location>
</feature>
<keyword evidence="4 8" id="KW-1133">Transmembrane helix</keyword>
<keyword evidence="3 8" id="KW-0812">Transmembrane</keyword>
<evidence type="ECO:0000256" key="5">
    <source>
        <dbReference type="ARBA" id="ARBA00023136"/>
    </source>
</evidence>
<dbReference type="GO" id="GO:0005886">
    <property type="term" value="C:plasma membrane"/>
    <property type="evidence" value="ECO:0007669"/>
    <property type="project" value="UniProtKB-SubCell"/>
</dbReference>
<reference evidence="11 13" key="2">
    <citation type="submission" date="2017-02" db="EMBL/GenBank/DDBJ databases">
        <authorList>
            <person name="Peterson S.W."/>
        </authorList>
    </citation>
    <scope>NUCLEOTIDE SEQUENCE [LARGE SCALE GENOMIC DNA]</scope>
    <source>
        <strain evidence="11 13">DSM 9653</strain>
    </source>
</reference>
<evidence type="ECO:0000256" key="1">
    <source>
        <dbReference type="ARBA" id="ARBA00004651"/>
    </source>
</evidence>
<dbReference type="RefSeq" id="WP_055729158.1">
    <property type="nucleotide sequence ID" value="NZ_FUYX01000021.1"/>
</dbReference>
<feature type="compositionally biased region" description="Pro residues" evidence="7">
    <location>
        <begin position="521"/>
        <end position="530"/>
    </location>
</feature>
<evidence type="ECO:0000313" key="12">
    <source>
        <dbReference type="Proteomes" id="UP000051562"/>
    </source>
</evidence>
<dbReference type="GO" id="GO:0004713">
    <property type="term" value="F:protein tyrosine kinase activity"/>
    <property type="evidence" value="ECO:0007669"/>
    <property type="project" value="TreeGrafter"/>
</dbReference>
<dbReference type="InterPro" id="IPR003856">
    <property type="entry name" value="LPS_length_determ_N"/>
</dbReference>
<keyword evidence="2" id="KW-1003">Cell membrane</keyword>
<protein>
    <submittedName>
        <fullName evidence="11">Uncharacterized protein involved in exopolysaccharide biosynthesis</fullName>
    </submittedName>
</protein>
<feature type="coiled-coil region" evidence="6">
    <location>
        <begin position="360"/>
        <end position="418"/>
    </location>
</feature>
<feature type="coiled-coil region" evidence="6">
    <location>
        <begin position="214"/>
        <end position="248"/>
    </location>
</feature>
<keyword evidence="5 8" id="KW-0472">Membrane</keyword>
<dbReference type="Pfam" id="PF02706">
    <property type="entry name" value="Wzz"/>
    <property type="match status" value="1"/>
</dbReference>
<dbReference type="PANTHER" id="PTHR32309:SF13">
    <property type="entry name" value="FERRIC ENTEROBACTIN TRANSPORT PROTEIN FEPE"/>
    <property type="match status" value="1"/>
</dbReference>
<evidence type="ECO:0000259" key="9">
    <source>
        <dbReference type="Pfam" id="PF02706"/>
    </source>
</evidence>
<evidence type="ECO:0000313" key="11">
    <source>
        <dbReference type="EMBL" id="SKC15423.1"/>
    </source>
</evidence>
<keyword evidence="12" id="KW-1185">Reference proteome</keyword>
<gene>
    <name evidence="10" type="ORF">ARD30_17220</name>
    <name evidence="11" type="ORF">SAMN05660750_04846</name>
</gene>
<sequence>MFTTEPAASEGEAAPERADRPAAPAPAGFARLADPAWVVATLWGRRGLILLMALAGFCLALLASLFIAPKYVSTAQLFIDPRDLRVLQNDVSPNTVGSDPTSITSYLESQARVIASDSIKTRVVERLDLDKDPDFGGASRGGLLSFLSGSDATGTSAKAMAYALVALDRNVRVHRGERTFVIDITATAQDPGKAARIANALAEAYLEDQTAVRAEAAQRATAALTGRLEELRNRLRLAEEKAQKYREANNIVGISGKSLGEEQLALNAAQLVAARTRATEAKAKLDQIAATRASSIEAGAIPEAVASNTMTALRAQLGAALAKEADLVASLGARHPALTAAQSQVRDARRQITEELGRIARSAKAEYDRANEAERQLARRVDQLTAAQHAEGRASVQLRELEREVESSRAVYDAFLRRARETGELGGIDTTNARIISPAMPPLEKSGVSWRALALLGGFGGAAAGAALALGLALFPIPLRPTGAATMLARRPFWRRAPQPAPEAETATAQPPALPLAVAPVEPPVPPTPPVEKGGSRGWRRLVAIPGGQAPRAAEAAPAVSVPLLGSVPAVRHRRWRREIADARSVFQSKAHLVDVIDKPQSGFARAVAEIRSELAGVAQGETRRRILVLGQRPQSGATTLALNLALDAARSGLPALLVDAGDGTLGLTRVFASEAPAGLGEVLGGTLSLARAVLKDEGTGLAFLPRTSGEASADSAIQAALFAGPRRFGPVIVDGGSLPPNGLTRHFAEAVDDIVLVVGEARRGKADLERLQAELGPHAAKLRGLVVNAS</sequence>
<dbReference type="SUPFAM" id="SSF52540">
    <property type="entry name" value="P-loop containing nucleoside triphosphate hydrolases"/>
    <property type="match status" value="1"/>
</dbReference>
<dbReference type="EMBL" id="LMAR01000048">
    <property type="protein sequence ID" value="KQK29503.1"/>
    <property type="molecule type" value="Genomic_DNA"/>
</dbReference>
<dbReference type="STRING" id="53254.SAMN05660750_04846"/>
<dbReference type="Proteomes" id="UP000051562">
    <property type="component" value="Unassembled WGS sequence"/>
</dbReference>
<feature type="region of interest" description="Disordered" evidence="7">
    <location>
        <begin position="517"/>
        <end position="536"/>
    </location>
</feature>
<comment type="subcellular location">
    <subcellularLocation>
        <location evidence="1">Cell membrane</location>
        <topology evidence="1">Multi-pass membrane protein</topology>
    </subcellularLocation>
</comment>
<feature type="region of interest" description="Disordered" evidence="7">
    <location>
        <begin position="1"/>
        <end position="22"/>
    </location>
</feature>
<evidence type="ECO:0000256" key="3">
    <source>
        <dbReference type="ARBA" id="ARBA00022692"/>
    </source>
</evidence>
<evidence type="ECO:0000313" key="10">
    <source>
        <dbReference type="EMBL" id="KQK29503.1"/>
    </source>
</evidence>
<feature type="compositionally biased region" description="Low complexity" evidence="7">
    <location>
        <begin position="1"/>
        <end position="12"/>
    </location>
</feature>
<dbReference type="Proteomes" id="UP000190130">
    <property type="component" value="Unassembled WGS sequence"/>
</dbReference>
<dbReference type="InterPro" id="IPR050445">
    <property type="entry name" value="Bact_polysacc_biosynth/exp"/>
</dbReference>
<evidence type="ECO:0000256" key="2">
    <source>
        <dbReference type="ARBA" id="ARBA00022475"/>
    </source>
</evidence>
<keyword evidence="6" id="KW-0175">Coiled coil</keyword>
<dbReference type="PANTHER" id="PTHR32309">
    <property type="entry name" value="TYROSINE-PROTEIN KINASE"/>
    <property type="match status" value="1"/>
</dbReference>